<evidence type="ECO:0000313" key="11">
    <source>
        <dbReference type="EMBL" id="OGI71810.1"/>
    </source>
</evidence>
<keyword evidence="6 9" id="KW-0812">Transmembrane</keyword>
<feature type="transmembrane region" description="Helical" evidence="9">
    <location>
        <begin position="175"/>
        <end position="193"/>
    </location>
</feature>
<dbReference type="AlphaFoldDB" id="A0A1F6VQ80"/>
<keyword evidence="4 9" id="KW-1003">Cell membrane</keyword>
<evidence type="ECO:0000256" key="6">
    <source>
        <dbReference type="ARBA" id="ARBA00022692"/>
    </source>
</evidence>
<comment type="caution">
    <text evidence="11">The sequence shown here is derived from an EMBL/GenBank/DDBJ whole genome shotgun (WGS) entry which is preliminary data.</text>
</comment>
<dbReference type="InterPro" id="IPR013525">
    <property type="entry name" value="ABC2_TM"/>
</dbReference>
<sequence length="259" mass="29517">MNFFKNIWHYRELVYTLSRSYIIARYKQTILGVGWALIPPILLGLTILFAFPGKINITPEMQPYALFVFVGFWLWALFSNALTFAVNSLVSQGALVRKAFFPRELLVVASIAPIVLDFLIGFIVILVLLMFYKIKLTLFWLLIPFLVLFYILLIISVGLLGAMANVAFRDFGKSLTILLQVLFFVSPVIYSFTSVPAKYAIFYKLNPLTGLIEAIRTIIINGHIIYYRSCIYSIAFTILLLILASNFFKRGEKVIADII</sequence>
<feature type="domain" description="ABC transmembrane type-2" evidence="10">
    <location>
        <begin position="31"/>
        <end position="251"/>
    </location>
</feature>
<keyword evidence="5" id="KW-0997">Cell inner membrane</keyword>
<evidence type="ECO:0000259" key="10">
    <source>
        <dbReference type="PROSITE" id="PS51012"/>
    </source>
</evidence>
<evidence type="ECO:0000313" key="12">
    <source>
        <dbReference type="Proteomes" id="UP000179686"/>
    </source>
</evidence>
<protein>
    <recommendedName>
        <fullName evidence="9">Transport permease protein</fullName>
    </recommendedName>
</protein>
<dbReference type="PANTHER" id="PTHR30413:SF8">
    <property type="entry name" value="TRANSPORT PERMEASE PROTEIN"/>
    <property type="match status" value="1"/>
</dbReference>
<evidence type="ECO:0000256" key="3">
    <source>
        <dbReference type="ARBA" id="ARBA00022448"/>
    </source>
</evidence>
<evidence type="ECO:0000256" key="2">
    <source>
        <dbReference type="ARBA" id="ARBA00007783"/>
    </source>
</evidence>
<evidence type="ECO:0000256" key="8">
    <source>
        <dbReference type="ARBA" id="ARBA00023136"/>
    </source>
</evidence>
<feature type="transmembrane region" description="Helical" evidence="9">
    <location>
        <begin position="105"/>
        <end position="132"/>
    </location>
</feature>
<evidence type="ECO:0000256" key="1">
    <source>
        <dbReference type="ARBA" id="ARBA00004429"/>
    </source>
</evidence>
<keyword evidence="7 9" id="KW-1133">Transmembrane helix</keyword>
<dbReference type="Proteomes" id="UP000179686">
    <property type="component" value="Unassembled WGS sequence"/>
</dbReference>
<evidence type="ECO:0000256" key="9">
    <source>
        <dbReference type="RuleBase" id="RU361157"/>
    </source>
</evidence>
<comment type="subcellular location">
    <subcellularLocation>
        <location evidence="1">Cell inner membrane</location>
        <topology evidence="1">Multi-pass membrane protein</topology>
    </subcellularLocation>
    <subcellularLocation>
        <location evidence="9">Cell membrane</location>
        <topology evidence="9">Multi-pass membrane protein</topology>
    </subcellularLocation>
</comment>
<dbReference type="GO" id="GO:0005886">
    <property type="term" value="C:plasma membrane"/>
    <property type="evidence" value="ECO:0007669"/>
    <property type="project" value="UniProtKB-SubCell"/>
</dbReference>
<proteinExistence type="inferred from homology"/>
<reference evidence="11 12" key="1">
    <citation type="journal article" date="2016" name="Nat. Commun.">
        <title>Thousands of microbial genomes shed light on interconnected biogeochemical processes in an aquifer system.</title>
        <authorList>
            <person name="Anantharaman K."/>
            <person name="Brown C.T."/>
            <person name="Hug L.A."/>
            <person name="Sharon I."/>
            <person name="Castelle C.J."/>
            <person name="Probst A.J."/>
            <person name="Thomas B.C."/>
            <person name="Singh A."/>
            <person name="Wilkins M.J."/>
            <person name="Karaoz U."/>
            <person name="Brodie E.L."/>
            <person name="Williams K.H."/>
            <person name="Hubbard S.S."/>
            <person name="Banfield J.F."/>
        </authorList>
    </citation>
    <scope>NUCLEOTIDE SEQUENCE [LARGE SCALE GENOMIC DNA]</scope>
</reference>
<organism evidence="11 12">
    <name type="scientific">Candidatus Nomurabacteria bacterium RIFCSPHIGHO2_02_FULL_38_15</name>
    <dbReference type="NCBI Taxonomy" id="1801752"/>
    <lineage>
        <taxon>Bacteria</taxon>
        <taxon>Candidatus Nomuraibacteriota</taxon>
    </lineage>
</organism>
<dbReference type="Pfam" id="PF01061">
    <property type="entry name" value="ABC2_membrane"/>
    <property type="match status" value="1"/>
</dbReference>
<dbReference type="InterPro" id="IPR047817">
    <property type="entry name" value="ABC2_TM_bact-type"/>
</dbReference>
<feature type="transmembrane region" description="Helical" evidence="9">
    <location>
        <begin position="64"/>
        <end position="85"/>
    </location>
</feature>
<evidence type="ECO:0000256" key="4">
    <source>
        <dbReference type="ARBA" id="ARBA00022475"/>
    </source>
</evidence>
<feature type="transmembrane region" description="Helical" evidence="9">
    <location>
        <begin position="29"/>
        <end position="52"/>
    </location>
</feature>
<accession>A0A1F6VQ80</accession>
<dbReference type="STRING" id="1801752.A3J61_02305"/>
<name>A0A1F6VQ80_9BACT</name>
<dbReference type="EMBL" id="MFUC01000022">
    <property type="protein sequence ID" value="OGI71810.1"/>
    <property type="molecule type" value="Genomic_DNA"/>
</dbReference>
<feature type="transmembrane region" description="Helical" evidence="9">
    <location>
        <begin position="225"/>
        <end position="244"/>
    </location>
</feature>
<keyword evidence="8 9" id="KW-0472">Membrane</keyword>
<keyword evidence="3 9" id="KW-0813">Transport</keyword>
<evidence type="ECO:0000256" key="5">
    <source>
        <dbReference type="ARBA" id="ARBA00022519"/>
    </source>
</evidence>
<dbReference type="PANTHER" id="PTHR30413">
    <property type="entry name" value="INNER MEMBRANE TRANSPORT PERMEASE"/>
    <property type="match status" value="1"/>
</dbReference>
<comment type="similarity">
    <text evidence="2 9">Belongs to the ABC-2 integral membrane protein family.</text>
</comment>
<dbReference type="GO" id="GO:0140359">
    <property type="term" value="F:ABC-type transporter activity"/>
    <property type="evidence" value="ECO:0007669"/>
    <property type="project" value="InterPro"/>
</dbReference>
<gene>
    <name evidence="11" type="ORF">A3J61_02305</name>
</gene>
<dbReference type="PROSITE" id="PS51012">
    <property type="entry name" value="ABC_TM2"/>
    <property type="match status" value="1"/>
</dbReference>
<evidence type="ECO:0000256" key="7">
    <source>
        <dbReference type="ARBA" id="ARBA00022989"/>
    </source>
</evidence>
<feature type="transmembrane region" description="Helical" evidence="9">
    <location>
        <begin position="138"/>
        <end position="163"/>
    </location>
</feature>
<dbReference type="GO" id="GO:0015920">
    <property type="term" value="P:lipopolysaccharide transport"/>
    <property type="evidence" value="ECO:0007669"/>
    <property type="project" value="TreeGrafter"/>
</dbReference>